<accession>A0A4V2ZTS9</accession>
<protein>
    <recommendedName>
        <fullName evidence="1">Bro-N domain-containing protein</fullName>
    </recommendedName>
</protein>
<comment type="caution">
    <text evidence="2">The sequence shown here is derived from an EMBL/GenBank/DDBJ whole genome shotgun (WGS) entry which is preliminary data.</text>
</comment>
<dbReference type="AlphaFoldDB" id="A0A4V2ZTS9"/>
<name>A0A4V2ZTS9_9BACL</name>
<dbReference type="RefSeq" id="WP_133228220.1">
    <property type="nucleotide sequence ID" value="NZ_SMRT01000004.1"/>
</dbReference>
<reference evidence="2 3" key="1">
    <citation type="submission" date="2019-03" db="EMBL/GenBank/DDBJ databases">
        <title>This is whole genome sequence of Paenibacillus sp MS74 strain.</title>
        <authorList>
            <person name="Trinh H.N."/>
        </authorList>
    </citation>
    <scope>NUCLEOTIDE SEQUENCE [LARGE SCALE GENOMIC DNA]</scope>
    <source>
        <strain evidence="2 3">MS74</strain>
    </source>
</reference>
<dbReference type="PROSITE" id="PS51750">
    <property type="entry name" value="BRO_N"/>
    <property type="match status" value="1"/>
</dbReference>
<dbReference type="Proteomes" id="UP000295636">
    <property type="component" value="Unassembled WGS sequence"/>
</dbReference>
<evidence type="ECO:0000313" key="2">
    <source>
        <dbReference type="EMBL" id="TDF98274.1"/>
    </source>
</evidence>
<evidence type="ECO:0000259" key="1">
    <source>
        <dbReference type="PROSITE" id="PS51750"/>
    </source>
</evidence>
<evidence type="ECO:0000313" key="3">
    <source>
        <dbReference type="Proteomes" id="UP000295636"/>
    </source>
</evidence>
<dbReference type="OrthoDB" id="9812611at2"/>
<organism evidence="2 3">
    <name type="scientific">Paenibacillus piri</name>
    <dbReference type="NCBI Taxonomy" id="2547395"/>
    <lineage>
        <taxon>Bacteria</taxon>
        <taxon>Bacillati</taxon>
        <taxon>Bacillota</taxon>
        <taxon>Bacilli</taxon>
        <taxon>Bacillales</taxon>
        <taxon>Paenibacillaceae</taxon>
        <taxon>Paenibacillus</taxon>
    </lineage>
</organism>
<proteinExistence type="predicted"/>
<dbReference type="Pfam" id="PF02498">
    <property type="entry name" value="Bro-N"/>
    <property type="match status" value="1"/>
</dbReference>
<sequence length="59" mass="6759">MIEKEAETWFVLKDVCDVLELSNPRMVKDRLSDDVSSTYPIPDTLGRMQETTIINEDGL</sequence>
<dbReference type="EMBL" id="SMRT01000004">
    <property type="protein sequence ID" value="TDF98274.1"/>
    <property type="molecule type" value="Genomic_DNA"/>
</dbReference>
<keyword evidence="3" id="KW-1185">Reference proteome</keyword>
<dbReference type="InterPro" id="IPR003497">
    <property type="entry name" value="BRO_N_domain"/>
</dbReference>
<feature type="domain" description="Bro-N" evidence="1">
    <location>
        <begin position="1"/>
        <end position="59"/>
    </location>
</feature>
<gene>
    <name evidence="2" type="ORF">E1757_12330</name>
</gene>